<dbReference type="Pfam" id="PF12680">
    <property type="entry name" value="SnoaL_2"/>
    <property type="match status" value="1"/>
</dbReference>
<reference evidence="3" key="1">
    <citation type="journal article" date="2019" name="Int. J. Syst. Evol. Microbiol.">
        <title>The Global Catalogue of Microorganisms (GCM) 10K type strain sequencing project: providing services to taxonomists for standard genome sequencing and annotation.</title>
        <authorList>
            <consortium name="The Broad Institute Genomics Platform"/>
            <consortium name="The Broad Institute Genome Sequencing Center for Infectious Disease"/>
            <person name="Wu L."/>
            <person name="Ma J."/>
        </authorList>
    </citation>
    <scope>NUCLEOTIDE SEQUENCE [LARGE SCALE GENOMIC DNA]</scope>
    <source>
        <strain evidence="3">NBRC 103632</strain>
    </source>
</reference>
<proteinExistence type="predicted"/>
<organism evidence="2 3">
    <name type="scientific">Sphingobium tyrosinilyticum</name>
    <dbReference type="NCBI Taxonomy" id="2715436"/>
    <lineage>
        <taxon>Bacteria</taxon>
        <taxon>Pseudomonadati</taxon>
        <taxon>Pseudomonadota</taxon>
        <taxon>Alphaproteobacteria</taxon>
        <taxon>Sphingomonadales</taxon>
        <taxon>Sphingomonadaceae</taxon>
        <taxon>Sphingobium</taxon>
    </lineage>
</organism>
<evidence type="ECO:0000313" key="2">
    <source>
        <dbReference type="EMBL" id="MFC4593120.1"/>
    </source>
</evidence>
<gene>
    <name evidence="2" type="ORF">ACFO3E_02770</name>
</gene>
<comment type="caution">
    <text evidence="2">The sequence shown here is derived from an EMBL/GenBank/DDBJ whole genome shotgun (WGS) entry which is preliminary data.</text>
</comment>
<dbReference type="InterPro" id="IPR032710">
    <property type="entry name" value="NTF2-like_dom_sf"/>
</dbReference>
<feature type="domain" description="SnoaL-like" evidence="1">
    <location>
        <begin position="10"/>
        <end position="106"/>
    </location>
</feature>
<name>A0ABV9EX93_9SPHN</name>
<evidence type="ECO:0000259" key="1">
    <source>
        <dbReference type="Pfam" id="PF12680"/>
    </source>
</evidence>
<keyword evidence="3" id="KW-1185">Reference proteome</keyword>
<dbReference type="Proteomes" id="UP001595957">
    <property type="component" value="Unassembled WGS sequence"/>
</dbReference>
<evidence type="ECO:0000313" key="3">
    <source>
        <dbReference type="Proteomes" id="UP001595957"/>
    </source>
</evidence>
<accession>A0ABV9EX93</accession>
<dbReference type="InterPro" id="IPR037401">
    <property type="entry name" value="SnoaL-like"/>
</dbReference>
<dbReference type="EMBL" id="JBHSFZ010000004">
    <property type="protein sequence ID" value="MFC4593120.1"/>
    <property type="molecule type" value="Genomic_DNA"/>
</dbReference>
<protein>
    <submittedName>
        <fullName evidence="2">Nuclear transport factor 2 family protein</fullName>
    </submittedName>
</protein>
<dbReference type="Gene3D" id="3.10.450.50">
    <property type="match status" value="1"/>
</dbReference>
<dbReference type="SUPFAM" id="SSF54427">
    <property type="entry name" value="NTF2-like"/>
    <property type="match status" value="1"/>
</dbReference>
<dbReference type="RefSeq" id="WP_380802363.1">
    <property type="nucleotide sequence ID" value="NZ_JBHSFZ010000004.1"/>
</dbReference>
<sequence>MIEANRRQVLRFFEGLTAGAFPDDLFAPDLTCWTTAGDMDAGLYRAVPRMLKSLFQDGLAFHIDAIIAEADRAAAQVRSKGVFEGDQLYTNDYAFIFGFKDGRISSVAEHLNPLCVPEALAARMMAAMHG</sequence>